<keyword evidence="6" id="KW-1133">Transmembrane helix</keyword>
<keyword evidence="6" id="KW-0472">Membrane</keyword>
<keyword evidence="4" id="KW-0572">Peptidoglycan-anchor</keyword>
<feature type="transmembrane region" description="Helical" evidence="6">
    <location>
        <begin position="190"/>
        <end position="210"/>
    </location>
</feature>
<evidence type="ECO:0000256" key="4">
    <source>
        <dbReference type="ARBA" id="ARBA00023088"/>
    </source>
</evidence>
<name>A0A5A7NR00_9MICC</name>
<dbReference type="AlphaFoldDB" id="A0A5A7NR00"/>
<keyword evidence="10" id="KW-1185">Reference proteome</keyword>
<evidence type="ECO:0000259" key="8">
    <source>
        <dbReference type="PROSITE" id="PS50847"/>
    </source>
</evidence>
<evidence type="ECO:0000256" key="7">
    <source>
        <dbReference type="SAM" id="SignalP"/>
    </source>
</evidence>
<feature type="compositionally biased region" description="Acidic residues" evidence="5">
    <location>
        <begin position="129"/>
        <end position="152"/>
    </location>
</feature>
<dbReference type="Proteomes" id="UP000325307">
    <property type="component" value="Unassembled WGS sequence"/>
</dbReference>
<feature type="compositionally biased region" description="Gly residues" evidence="5">
    <location>
        <begin position="154"/>
        <end position="170"/>
    </location>
</feature>
<feature type="signal peptide" evidence="7">
    <location>
        <begin position="1"/>
        <end position="20"/>
    </location>
</feature>
<sequence length="216" mass="21188">MAAVVLAGSLTFLGAGAANAEPVTYPGDGAPLTVTDSTVERGEPVTIMGSGYAPNEDIEITVTRGDSGSTGQSVTATVVMQRTDLVVQADANGDFVAQVELGNREGTYLITATGLESGVSHSVQVTVVADDEDEDDWNNDDEDYDNGSDDDAAGGAGNGAGNGNGTGNGTGTTAAGGPASLANTGLDSGALLLGGGGVLLLGAGAAALIVSRRRVA</sequence>
<proteinExistence type="predicted"/>
<feature type="region of interest" description="Disordered" evidence="5">
    <location>
        <begin position="129"/>
        <end position="171"/>
    </location>
</feature>
<evidence type="ECO:0000256" key="6">
    <source>
        <dbReference type="SAM" id="Phobius"/>
    </source>
</evidence>
<comment type="caution">
    <text evidence="9">The sequence shown here is derived from an EMBL/GenBank/DDBJ whole genome shotgun (WGS) entry which is preliminary data.</text>
</comment>
<organism evidence="9 10">
    <name type="scientific">Zafaria cholistanensis</name>
    <dbReference type="NCBI Taxonomy" id="1682741"/>
    <lineage>
        <taxon>Bacteria</taxon>
        <taxon>Bacillati</taxon>
        <taxon>Actinomycetota</taxon>
        <taxon>Actinomycetes</taxon>
        <taxon>Micrococcales</taxon>
        <taxon>Micrococcaceae</taxon>
        <taxon>Zafaria</taxon>
    </lineage>
</organism>
<feature type="chain" id="PRO_5022766800" description="Gram-positive cocci surface proteins LPxTG domain-containing protein" evidence="7">
    <location>
        <begin position="21"/>
        <end position="216"/>
    </location>
</feature>
<evidence type="ECO:0000256" key="3">
    <source>
        <dbReference type="ARBA" id="ARBA00022729"/>
    </source>
</evidence>
<keyword evidence="6" id="KW-0812">Transmembrane</keyword>
<evidence type="ECO:0000256" key="2">
    <source>
        <dbReference type="ARBA" id="ARBA00022525"/>
    </source>
</evidence>
<evidence type="ECO:0000313" key="9">
    <source>
        <dbReference type="EMBL" id="GER23139.1"/>
    </source>
</evidence>
<evidence type="ECO:0000256" key="1">
    <source>
        <dbReference type="ARBA" id="ARBA00022512"/>
    </source>
</evidence>
<dbReference type="PROSITE" id="PS50847">
    <property type="entry name" value="GRAM_POS_ANCHORING"/>
    <property type="match status" value="1"/>
</dbReference>
<evidence type="ECO:0000313" key="10">
    <source>
        <dbReference type="Proteomes" id="UP000325307"/>
    </source>
</evidence>
<accession>A0A5A7NR00</accession>
<feature type="domain" description="Gram-positive cocci surface proteins LPxTG" evidence="8">
    <location>
        <begin position="181"/>
        <end position="216"/>
    </location>
</feature>
<protein>
    <recommendedName>
        <fullName evidence="8">Gram-positive cocci surface proteins LPxTG domain-containing protein</fullName>
    </recommendedName>
</protein>
<dbReference type="EMBL" id="BKDJ01000007">
    <property type="protein sequence ID" value="GER23139.1"/>
    <property type="molecule type" value="Genomic_DNA"/>
</dbReference>
<reference evidence="9 10" key="1">
    <citation type="submission" date="2019-09" db="EMBL/GenBank/DDBJ databases">
        <title>Arthrobacter zafarii sp. nov., a moderately thermotolerant and halotolerant actinobacterium isolated from Cholistan desert soil of Pakistan.</title>
        <authorList>
            <person name="Amin A."/>
            <person name="Ahmed I."/>
            <person name="Khalid N."/>
            <person name="Schumann P."/>
            <person name="Busse H.J."/>
            <person name="Khan I.U."/>
            <person name="Li S."/>
            <person name="Li W.J."/>
        </authorList>
    </citation>
    <scope>NUCLEOTIDE SEQUENCE [LARGE SCALE GENOMIC DNA]</scope>
    <source>
        <strain evidence="9 10">NCCP-1664</strain>
    </source>
</reference>
<dbReference type="InterPro" id="IPR019931">
    <property type="entry name" value="LPXTG_anchor"/>
</dbReference>
<keyword evidence="2" id="KW-0964">Secreted</keyword>
<keyword evidence="1" id="KW-0134">Cell wall</keyword>
<gene>
    <name evidence="9" type="ORF">NCCP1664_16350</name>
</gene>
<evidence type="ECO:0000256" key="5">
    <source>
        <dbReference type="SAM" id="MobiDB-lite"/>
    </source>
</evidence>
<keyword evidence="3 7" id="KW-0732">Signal</keyword>